<name>A0A1V6TUI1_9EURO</name>
<comment type="caution">
    <text evidence="1">The sequence shown here is derived from an EMBL/GenBank/DDBJ whole genome shotgun (WGS) entry which is preliminary data.</text>
</comment>
<organism evidence="1 2">
    <name type="scientific">Penicillium steckii</name>
    <dbReference type="NCBI Taxonomy" id="303698"/>
    <lineage>
        <taxon>Eukaryota</taxon>
        <taxon>Fungi</taxon>
        <taxon>Dikarya</taxon>
        <taxon>Ascomycota</taxon>
        <taxon>Pezizomycotina</taxon>
        <taxon>Eurotiomycetes</taxon>
        <taxon>Eurotiomycetidae</taxon>
        <taxon>Eurotiales</taxon>
        <taxon>Aspergillaceae</taxon>
        <taxon>Penicillium</taxon>
    </lineage>
</organism>
<dbReference type="EMBL" id="MLKD01000002">
    <property type="protein sequence ID" value="OQE30045.1"/>
    <property type="molecule type" value="Genomic_DNA"/>
</dbReference>
<reference evidence="2" key="1">
    <citation type="journal article" date="2017" name="Nat. Microbiol.">
        <title>Global analysis of biosynthetic gene clusters reveals vast potential of secondary metabolite production in Penicillium species.</title>
        <authorList>
            <person name="Nielsen J.C."/>
            <person name="Grijseels S."/>
            <person name="Prigent S."/>
            <person name="Ji B."/>
            <person name="Dainat J."/>
            <person name="Nielsen K.F."/>
            <person name="Frisvad J.C."/>
            <person name="Workman M."/>
            <person name="Nielsen J."/>
        </authorList>
    </citation>
    <scope>NUCLEOTIDE SEQUENCE [LARGE SCALE GENOMIC DNA]</scope>
    <source>
        <strain evidence="2">IBT 24891</strain>
    </source>
</reference>
<proteinExistence type="predicted"/>
<sequence length="567" mass="64833">MITSPSKRPVSVKSLAGSPVLKPEDCIDDFDEELRSISNDLPPANFDLDHFFSPQSLDQDASKTSAATCPVAANSHVPGTDRASKTGHPRAGFLNLPFDLHEQILEQYFGPKVCVNCSSTTSDSSRRSWSRCPRFTRRRQMTDLALVCRSWRQLIQARIYRHIELKGTHAMMLECRDWFLANPTLINYVRIVEIWIPVWGKRSYTPVPRVLDRRRNQHQLFMSRTMGWEQDEHPSYDIPFFTSDENSTVEEIFQHMQLFTSARIFILEGGQANSPPDVQHFRTPGHGSGDERTFPQLPHIETFVMRGAWNLVRTYRHWNNISKALPGLREWHSIYPTPRSDVERLVARMLYRPPKNLSHLYLNIEGTGITDDPNPSASPYPDAVCYLLGHICTRLETVSFTGKVCDLFLNTLHRISKKAPWPPRLRSLDLSVISCCPDPSDPDAPVQPQRGITNMTFIRGFERIVIATVRCLDSLPALNYVNIRYLDVSPICPQVKPYFNLTNNECKGVWSPEILEALNESRPEAKYVELTDGIYPEYGESGRFLGIAPVSRRPLSINTRMYQFLAR</sequence>
<gene>
    <name evidence="1" type="ORF">PENSTE_c002G02722</name>
</gene>
<evidence type="ECO:0000313" key="2">
    <source>
        <dbReference type="Proteomes" id="UP000191285"/>
    </source>
</evidence>
<evidence type="ECO:0000313" key="1">
    <source>
        <dbReference type="EMBL" id="OQE30045.1"/>
    </source>
</evidence>
<protein>
    <submittedName>
        <fullName evidence="1">Uncharacterized protein</fullName>
    </submittedName>
</protein>
<keyword evidence="2" id="KW-1185">Reference proteome</keyword>
<dbReference type="AlphaFoldDB" id="A0A1V6TUI1"/>
<dbReference type="OrthoDB" id="5281682at2759"/>
<accession>A0A1V6TUI1</accession>
<dbReference type="STRING" id="303698.A0A1V6TUI1"/>
<dbReference type="Proteomes" id="UP000191285">
    <property type="component" value="Unassembled WGS sequence"/>
</dbReference>